<organism evidence="2 3">
    <name type="scientific">Blastocystis sp. subtype 1 (strain ATCC 50177 / NandII)</name>
    <dbReference type="NCBI Taxonomy" id="478820"/>
    <lineage>
        <taxon>Eukaryota</taxon>
        <taxon>Sar</taxon>
        <taxon>Stramenopiles</taxon>
        <taxon>Bigyra</taxon>
        <taxon>Opalozoa</taxon>
        <taxon>Opalinata</taxon>
        <taxon>Blastocystidae</taxon>
        <taxon>Blastocystis</taxon>
    </lineage>
</organism>
<dbReference type="GO" id="GO:0005758">
    <property type="term" value="C:mitochondrial intermembrane space"/>
    <property type="evidence" value="ECO:0007669"/>
    <property type="project" value="InterPro"/>
</dbReference>
<evidence type="ECO:0000313" key="2">
    <source>
        <dbReference type="EMBL" id="OAO14917.1"/>
    </source>
</evidence>
<dbReference type="PANTHER" id="PTHR11158">
    <property type="entry name" value="MSF1/PX19 RELATED"/>
    <property type="match status" value="1"/>
</dbReference>
<evidence type="ECO:0000259" key="1">
    <source>
        <dbReference type="PROSITE" id="PS50904"/>
    </source>
</evidence>
<dbReference type="AlphaFoldDB" id="A0A196SFJ2"/>
<dbReference type="Pfam" id="PF04707">
    <property type="entry name" value="PRELI"/>
    <property type="match status" value="1"/>
</dbReference>
<dbReference type="PROSITE" id="PS50904">
    <property type="entry name" value="PRELI_MSF1"/>
    <property type="match status" value="1"/>
</dbReference>
<feature type="domain" description="PRELI/MSF1" evidence="1">
    <location>
        <begin position="1"/>
        <end position="170"/>
    </location>
</feature>
<sequence>MKGSDFEHLYDCDWDRVTSSFWRKYWHPKCSHSKAFVLSRRIDEQGRLVTKRLHVVYQEVPYFIRAILGNMASYAGEESIVDPKTKTLTLRTKNLSMSCIASCDELCVYRPLASDPSKTDYRKSICVQGWLYGLLNSQIENWCVDVDKKNRGNGIRVMDDIISSFAQFVIPTPDHS</sequence>
<gene>
    <name evidence="2" type="ORF">AV274_3376</name>
</gene>
<dbReference type="InterPro" id="IPR037365">
    <property type="entry name" value="Slowmo/Ups"/>
</dbReference>
<dbReference type="InterPro" id="IPR006797">
    <property type="entry name" value="PRELI/MSF1_dom"/>
</dbReference>
<comment type="caution">
    <text evidence="2">The sequence shown here is derived from an EMBL/GenBank/DDBJ whole genome shotgun (WGS) entry which is preliminary data.</text>
</comment>
<dbReference type="Proteomes" id="UP000078348">
    <property type="component" value="Unassembled WGS sequence"/>
</dbReference>
<keyword evidence="3" id="KW-1185">Reference proteome</keyword>
<reference evidence="2 3" key="1">
    <citation type="submission" date="2016-05" db="EMBL/GenBank/DDBJ databases">
        <title>Nuclear genome of Blastocystis sp. subtype 1 NandII.</title>
        <authorList>
            <person name="Gentekaki E."/>
            <person name="Curtis B."/>
            <person name="Stairs C."/>
            <person name="Eme L."/>
            <person name="Herman E."/>
            <person name="Klimes V."/>
            <person name="Arias M.C."/>
            <person name="Elias M."/>
            <person name="Hilliou F."/>
            <person name="Klute M."/>
            <person name="Malik S.-B."/>
            <person name="Pightling A."/>
            <person name="Rachubinski R."/>
            <person name="Salas D."/>
            <person name="Schlacht A."/>
            <person name="Suga H."/>
            <person name="Archibald J."/>
            <person name="Ball S.G."/>
            <person name="Clark G."/>
            <person name="Dacks J."/>
            <person name="Van Der Giezen M."/>
            <person name="Tsaousis A."/>
            <person name="Roger A."/>
        </authorList>
    </citation>
    <scope>NUCLEOTIDE SEQUENCE [LARGE SCALE GENOMIC DNA]</scope>
    <source>
        <strain evidence="3">ATCC 50177 / NandII</strain>
    </source>
</reference>
<protein>
    <recommendedName>
        <fullName evidence="1">PRELI/MSF1 domain-containing protein</fullName>
    </recommendedName>
</protein>
<proteinExistence type="predicted"/>
<evidence type="ECO:0000313" key="3">
    <source>
        <dbReference type="Proteomes" id="UP000078348"/>
    </source>
</evidence>
<name>A0A196SFJ2_BLAHN</name>
<accession>A0A196SFJ2</accession>
<dbReference type="EMBL" id="LXWW01000201">
    <property type="protein sequence ID" value="OAO14917.1"/>
    <property type="molecule type" value="Genomic_DNA"/>
</dbReference>
<dbReference type="OrthoDB" id="407630at2759"/>